<proteinExistence type="predicted"/>
<dbReference type="AlphaFoldDB" id="A0AAD6IW53"/>
<keyword evidence="3" id="KW-1185">Reference proteome</keyword>
<evidence type="ECO:0000256" key="1">
    <source>
        <dbReference type="SAM" id="MobiDB-lite"/>
    </source>
</evidence>
<dbReference type="EMBL" id="JAQGDS010000010">
    <property type="protein sequence ID" value="KAJ6257866.1"/>
    <property type="molecule type" value="Genomic_DNA"/>
</dbReference>
<feature type="region of interest" description="Disordered" evidence="1">
    <location>
        <begin position="81"/>
        <end position="122"/>
    </location>
</feature>
<name>A0AAD6IW53_DREDA</name>
<evidence type="ECO:0008006" key="4">
    <source>
        <dbReference type="Google" id="ProtNLM"/>
    </source>
</evidence>
<dbReference type="Proteomes" id="UP001221413">
    <property type="component" value="Unassembled WGS sequence"/>
</dbReference>
<evidence type="ECO:0000313" key="2">
    <source>
        <dbReference type="EMBL" id="KAJ6257866.1"/>
    </source>
</evidence>
<evidence type="ECO:0000313" key="3">
    <source>
        <dbReference type="Proteomes" id="UP001221413"/>
    </source>
</evidence>
<feature type="region of interest" description="Disordered" evidence="1">
    <location>
        <begin position="38"/>
        <end position="58"/>
    </location>
</feature>
<sequence length="380" mass="41811">MYCRKMVVFIDLDADTVERDFPGYNNFAFSHHSAFPHHHLHHHHHHHHHHHAPSSASPIVAAATTGSAPSAAAYTPWSATAADPSSSSFSPAARPAPPRSRASAAAAARRSKDRAAAISPIANPNDSNRLSKLFRVISIYPCIRSIAAHLDRTDLYNLSSTCRDTHLALLENRRLLLPFTLRCHCATDRATGPLAPPRLRRSTSSSSLYPYPPTSIPQCVSDLVNLCDRCRNPACRNCKARSPRLSGQSAKRATCTTCSSVSLSSLTEDPTIKPCTCHSKGEPWICGSCAVIGMENYLLKTKPGRSGLTTTIELECGRGISCLGKGWYTCENFYAYLDNSGKEEKFYQSKRGQKVRYACSNCKQFIFSKDEEKEFLALKA</sequence>
<accession>A0AAD6IW53</accession>
<protein>
    <recommendedName>
        <fullName evidence="4">F-box domain-containing protein</fullName>
    </recommendedName>
</protein>
<feature type="compositionally biased region" description="Basic residues" evidence="1">
    <location>
        <begin position="38"/>
        <end position="52"/>
    </location>
</feature>
<gene>
    <name evidence="2" type="ORF">Dda_7655</name>
</gene>
<organism evidence="2 3">
    <name type="scientific">Drechslerella dactyloides</name>
    <name type="common">Nematode-trapping fungus</name>
    <name type="synonym">Arthrobotrys dactyloides</name>
    <dbReference type="NCBI Taxonomy" id="74499"/>
    <lineage>
        <taxon>Eukaryota</taxon>
        <taxon>Fungi</taxon>
        <taxon>Dikarya</taxon>
        <taxon>Ascomycota</taxon>
        <taxon>Pezizomycotina</taxon>
        <taxon>Orbiliomycetes</taxon>
        <taxon>Orbiliales</taxon>
        <taxon>Orbiliaceae</taxon>
        <taxon>Drechslerella</taxon>
    </lineage>
</organism>
<reference evidence="2" key="1">
    <citation type="submission" date="2023-01" db="EMBL/GenBank/DDBJ databases">
        <title>The chitinases involved in constricting ring structure development in the nematode-trapping fungus Drechslerella dactyloides.</title>
        <authorList>
            <person name="Wang R."/>
            <person name="Zhang L."/>
            <person name="Tang P."/>
            <person name="Li S."/>
            <person name="Liang L."/>
        </authorList>
    </citation>
    <scope>NUCLEOTIDE SEQUENCE</scope>
    <source>
        <strain evidence="2">YMF1.00031</strain>
    </source>
</reference>
<comment type="caution">
    <text evidence="2">The sequence shown here is derived from an EMBL/GenBank/DDBJ whole genome shotgun (WGS) entry which is preliminary data.</text>
</comment>
<feature type="compositionally biased region" description="Low complexity" evidence="1">
    <location>
        <begin position="81"/>
        <end position="108"/>
    </location>
</feature>